<dbReference type="GO" id="GO:0016855">
    <property type="term" value="F:racemase and epimerase activity, acting on amino acids and derivatives"/>
    <property type="evidence" value="ECO:0007669"/>
    <property type="project" value="InterPro"/>
</dbReference>
<organism evidence="1 2">
    <name type="scientific">Peptacetobacter hiranonis (strain DSM 13275 / JCM 10541 / KCTC 15199 / TO-931)</name>
    <name type="common">Clostridium hiranonis</name>
    <dbReference type="NCBI Taxonomy" id="500633"/>
    <lineage>
        <taxon>Bacteria</taxon>
        <taxon>Bacillati</taxon>
        <taxon>Bacillota</taxon>
        <taxon>Clostridia</taxon>
        <taxon>Peptostreptococcales</taxon>
        <taxon>Peptostreptococcaceae</taxon>
        <taxon>Peptacetobacter</taxon>
    </lineage>
</organism>
<dbReference type="OrthoDB" id="9801055at2"/>
<proteinExistence type="predicted"/>
<evidence type="ECO:0000313" key="1">
    <source>
        <dbReference type="EMBL" id="EEA85450.1"/>
    </source>
</evidence>
<evidence type="ECO:0000313" key="2">
    <source>
        <dbReference type="Proteomes" id="UP000003178"/>
    </source>
</evidence>
<keyword evidence="2" id="KW-1185">Reference proteome</keyword>
<protein>
    <submittedName>
        <fullName evidence="1">Asp/Glu/Hydantoin racemase</fullName>
    </submittedName>
</protein>
<dbReference type="AlphaFoldDB" id="B6FYD6"/>
<dbReference type="STRING" id="500633.CLOHIR_00888"/>
<dbReference type="Gene3D" id="3.40.50.1860">
    <property type="match status" value="2"/>
</dbReference>
<reference evidence="1 2" key="1">
    <citation type="submission" date="2008-09" db="EMBL/GenBank/DDBJ databases">
        <authorList>
            <person name="Fulton L."/>
            <person name="Clifton S."/>
            <person name="Fulton B."/>
            <person name="Xu J."/>
            <person name="Minx P."/>
            <person name="Pepin K.H."/>
            <person name="Johnson M."/>
            <person name="Thiruvilangam P."/>
            <person name="Bhonagiri V."/>
            <person name="Nash W.E."/>
            <person name="Mardis E.R."/>
            <person name="Wilson R.K."/>
        </authorList>
    </citation>
    <scope>NUCLEOTIDE SEQUENCE [LARGE SCALE GENOMIC DNA]</scope>
    <source>
        <strain evidence="1 2">DSM 13275</strain>
    </source>
</reference>
<accession>B6FYD6</accession>
<dbReference type="Proteomes" id="UP000003178">
    <property type="component" value="Unassembled WGS sequence"/>
</dbReference>
<dbReference type="SUPFAM" id="SSF53681">
    <property type="entry name" value="Aspartate/glutamate racemase"/>
    <property type="match status" value="1"/>
</dbReference>
<reference evidence="1 2" key="2">
    <citation type="submission" date="2008-10" db="EMBL/GenBank/DDBJ databases">
        <title>Draft genome sequence of Clostridium hiranonis (DSM 13275).</title>
        <authorList>
            <person name="Sudarsanam P."/>
            <person name="Ley R."/>
            <person name="Guruge J."/>
            <person name="Turnbaugh P.J."/>
            <person name="Mahowald M."/>
            <person name="Liep D."/>
            <person name="Gordon J."/>
        </authorList>
    </citation>
    <scope>NUCLEOTIDE SEQUENCE [LARGE SCALE GENOMIC DNA]</scope>
    <source>
        <strain evidence="1 2">DSM 13275</strain>
    </source>
</reference>
<gene>
    <name evidence="1" type="ORF">CLOHIR_00888</name>
</gene>
<dbReference type="InterPro" id="IPR001920">
    <property type="entry name" value="Asp/Glu_race"/>
</dbReference>
<dbReference type="EMBL" id="ABWP01000035">
    <property type="protein sequence ID" value="EEA85450.1"/>
    <property type="molecule type" value="Genomic_DNA"/>
</dbReference>
<dbReference type="eggNOG" id="COG0796">
    <property type="taxonomic scope" value="Bacteria"/>
</dbReference>
<dbReference type="HOGENOM" id="CLU_1213765_0_0_9"/>
<comment type="caution">
    <text evidence="1">The sequence shown here is derived from an EMBL/GenBank/DDBJ whole genome shotgun (WGS) entry which is preliminary data.</text>
</comment>
<sequence length="215" mass="24156">MEKIAVIAGTPIDTQMGAEFLQKKGLETEEFPVSENPVEQTKFQAMPQETKELEMKKIINKIKECGIKKIFVYCNSLSSAVDMEKLSKEENIVIVTPMDAYKKIAVDYNSVGVFAANNQGLAGIERTIVEKNKNCNVIGIGILPVVLDVEAKKQAQDIIADNHLDLAVEFFEKNKVEAIILGCTHFPYFEKELKKCTELEIINPSETMHKILVEY</sequence>
<name>B6FYD6_PEPHT</name>
<dbReference type="RefSeq" id="WP_006439799.1">
    <property type="nucleotide sequence ID" value="NZ_DS995356.1"/>
</dbReference>